<evidence type="ECO:0000313" key="2">
    <source>
        <dbReference type="Proteomes" id="UP001057402"/>
    </source>
</evidence>
<gene>
    <name evidence="1" type="ORF">MLD38_032445</name>
</gene>
<name>A0ACB9M5G2_9MYRT</name>
<accession>A0ACB9M5G2</accession>
<organism evidence="1 2">
    <name type="scientific">Melastoma candidum</name>
    <dbReference type="NCBI Taxonomy" id="119954"/>
    <lineage>
        <taxon>Eukaryota</taxon>
        <taxon>Viridiplantae</taxon>
        <taxon>Streptophyta</taxon>
        <taxon>Embryophyta</taxon>
        <taxon>Tracheophyta</taxon>
        <taxon>Spermatophyta</taxon>
        <taxon>Magnoliopsida</taxon>
        <taxon>eudicotyledons</taxon>
        <taxon>Gunneridae</taxon>
        <taxon>Pentapetalae</taxon>
        <taxon>rosids</taxon>
        <taxon>malvids</taxon>
        <taxon>Myrtales</taxon>
        <taxon>Melastomataceae</taxon>
        <taxon>Melastomatoideae</taxon>
        <taxon>Melastomateae</taxon>
        <taxon>Melastoma</taxon>
    </lineage>
</organism>
<dbReference type="Proteomes" id="UP001057402">
    <property type="component" value="Chromosome 10"/>
</dbReference>
<evidence type="ECO:0000313" key="1">
    <source>
        <dbReference type="EMBL" id="KAI4318776.1"/>
    </source>
</evidence>
<proteinExistence type="predicted"/>
<protein>
    <submittedName>
        <fullName evidence="1">Uncharacterized protein</fullName>
    </submittedName>
</protein>
<dbReference type="EMBL" id="CM042889">
    <property type="protein sequence ID" value="KAI4318776.1"/>
    <property type="molecule type" value="Genomic_DNA"/>
</dbReference>
<reference evidence="2" key="1">
    <citation type="journal article" date="2023" name="Front. Plant Sci.">
        <title>Chromosomal-level genome assembly of Melastoma candidum provides insights into trichome evolution.</title>
        <authorList>
            <person name="Zhong Y."/>
            <person name="Wu W."/>
            <person name="Sun C."/>
            <person name="Zou P."/>
            <person name="Liu Y."/>
            <person name="Dai S."/>
            <person name="Zhou R."/>
        </authorList>
    </citation>
    <scope>NUCLEOTIDE SEQUENCE [LARGE SCALE GENOMIC DNA]</scope>
</reference>
<keyword evidence="2" id="KW-1185">Reference proteome</keyword>
<comment type="caution">
    <text evidence="1">The sequence shown here is derived from an EMBL/GenBank/DDBJ whole genome shotgun (WGS) entry which is preliminary data.</text>
</comment>
<sequence length="554" mass="60944">MASAVPPDAGVNHGESEEQELELYTIPIHSNWFSWDEIHETERLALGEFFDGSSISRNPRIYKEYRDFMINRYREDPSRRLKFTEVRKSLVGDISLLRKIFLFLEKWGIINFSAPPVDTDDVIGDDEWSSRVRVEEGAPSGIRVVAVPNSSKLVTVPTCTDNDSSSNGSRIGLGLPPLTSFSDVFGDLVKQNGTTCTNCGKTCEDGFHEYTKGEHTICVSCFKGGHLGEGRSSDDFKYNEGKGTSDIGGAVWTEAEVLLLLESVPNHGDDWELVAQNVKTKSKLDCILKLIELPFGEFMLGYTSRITKAGSDNNTSTTSQMLQPPFVPGSAEPKQQSNENSGNLEQNENENEDAVNGPSPKRLRVGYIPDSSRSLMNQVALISSIVGPSIAASAADSAVSAICDETLCSREIFTSQEGPTKHGTTNSDGQIVDTEMDTDVTPASDNQGIALEENFLPLRARAATATALGAAAAHAKLLAEQEEKELKHLMADIIEAQMKKVQDKIKHFKELESLMEKEHARMDKLKEAIVSERIDVLRKAVSAGLSRWRDHVSW</sequence>